<accession>A0A9W6CAL9</accession>
<dbReference type="EMBL" id="BSBO01000034">
    <property type="protein sequence ID" value="GLG05690.1"/>
    <property type="molecule type" value="Genomic_DNA"/>
</dbReference>
<comment type="caution">
    <text evidence="1">The sequence shown here is derived from an EMBL/GenBank/DDBJ whole genome shotgun (WGS) entry which is preliminary data.</text>
</comment>
<evidence type="ECO:0000313" key="2">
    <source>
        <dbReference type="Proteomes" id="UP001145145"/>
    </source>
</evidence>
<gene>
    <name evidence="1" type="ORF">Selli1_28640</name>
</gene>
<sequence length="235" mass="27459">MTKKIILLLVEGPTDEDALALVYSKLVREHDLEFDVLHTDITAGEDMTVKYIADRIQAEVAEYLRKHPYIVKEDILKVVQIIDTDGAFIPTSQIRQSDTGKTEYFDTYIAAKNKDRLIRRNISKRRIVYHLMKSEEVAGFPYEIYYFSRNLEHVLHDISEDLDDDAKEDLAYEIAMRYKDQPEEFLQFLYDDAFHVPGTYGETWEFIMDDGKSLGRYSNMAVFFERLGIAVEETE</sequence>
<evidence type="ECO:0000313" key="1">
    <source>
        <dbReference type="EMBL" id="GLG05690.1"/>
    </source>
</evidence>
<organism evidence="1 2">
    <name type="scientific">Sellimonas catena</name>
    <dbReference type="NCBI Taxonomy" id="2994035"/>
    <lineage>
        <taxon>Bacteria</taxon>
        <taxon>Bacillati</taxon>
        <taxon>Bacillota</taxon>
        <taxon>Clostridia</taxon>
        <taxon>Lachnospirales</taxon>
        <taxon>Lachnospiraceae</taxon>
        <taxon>Sellimonas</taxon>
    </lineage>
</organism>
<proteinExistence type="predicted"/>
<protein>
    <submittedName>
        <fullName evidence="1">Uncharacterized protein</fullName>
    </submittedName>
</protein>
<reference evidence="1 2" key="1">
    <citation type="journal article" date="2023" name="Int. J. Syst. Evol. Microbiol.">
        <title>Sellimonas catena sp. nov., isolated from human faeces.</title>
        <authorList>
            <person name="Hisatomi A."/>
            <person name="Ohkuma M."/>
            <person name="Sakamoto M."/>
        </authorList>
    </citation>
    <scope>NUCLEOTIDE SEQUENCE [LARGE SCALE GENOMIC DNA]</scope>
    <source>
        <strain evidence="1 2">12EGH17</strain>
    </source>
</reference>
<dbReference type="AlphaFoldDB" id="A0A9W6CAL9"/>
<dbReference type="Proteomes" id="UP001145145">
    <property type="component" value="Unassembled WGS sequence"/>
</dbReference>
<dbReference type="RefSeq" id="WP_281873644.1">
    <property type="nucleotide sequence ID" value="NZ_BSBO01000034.1"/>
</dbReference>
<name>A0A9W6CAL9_9FIRM</name>
<keyword evidence="2" id="KW-1185">Reference proteome</keyword>